<dbReference type="EMBL" id="CH445360">
    <property type="protein sequence ID" value="EAT77389.1"/>
    <property type="molecule type" value="Genomic_DNA"/>
</dbReference>
<name>Q0TZ36_PHANO</name>
<evidence type="ECO:0000313" key="1">
    <source>
        <dbReference type="EMBL" id="EAT77389.1"/>
    </source>
</evidence>
<dbReference type="KEGG" id="pno:SNOG_15164"/>
<dbReference type="Proteomes" id="UP000001055">
    <property type="component" value="Unassembled WGS sequence"/>
</dbReference>
<dbReference type="InParanoid" id="Q0TZ36"/>
<reference evidence="2" key="1">
    <citation type="journal article" date="2007" name="Plant Cell">
        <title>Dothideomycete-plant interactions illuminated by genome sequencing and EST analysis of the wheat pathogen Stagonospora nodorum.</title>
        <authorList>
            <person name="Hane J.K."/>
            <person name="Lowe R.G."/>
            <person name="Solomon P.S."/>
            <person name="Tan K.C."/>
            <person name="Schoch C.L."/>
            <person name="Spatafora J.W."/>
            <person name="Crous P.W."/>
            <person name="Kodira C."/>
            <person name="Birren B.W."/>
            <person name="Galagan J.E."/>
            <person name="Torriani S.F."/>
            <person name="McDonald B.A."/>
            <person name="Oliver R.P."/>
        </authorList>
    </citation>
    <scope>NUCLEOTIDE SEQUENCE [LARGE SCALE GENOMIC DNA]</scope>
    <source>
        <strain evidence="2">SN15 / ATCC MYA-4574 / FGSC 10173</strain>
    </source>
</reference>
<dbReference type="AlphaFoldDB" id="Q0TZ36"/>
<organism evidence="1 2">
    <name type="scientific">Phaeosphaeria nodorum (strain SN15 / ATCC MYA-4574 / FGSC 10173)</name>
    <name type="common">Glume blotch fungus</name>
    <name type="synonym">Parastagonospora nodorum</name>
    <dbReference type="NCBI Taxonomy" id="321614"/>
    <lineage>
        <taxon>Eukaryota</taxon>
        <taxon>Fungi</taxon>
        <taxon>Dikarya</taxon>
        <taxon>Ascomycota</taxon>
        <taxon>Pezizomycotina</taxon>
        <taxon>Dothideomycetes</taxon>
        <taxon>Pleosporomycetidae</taxon>
        <taxon>Pleosporales</taxon>
        <taxon>Pleosporineae</taxon>
        <taxon>Phaeosphaeriaceae</taxon>
        <taxon>Parastagonospora</taxon>
    </lineage>
</organism>
<evidence type="ECO:0000313" key="2">
    <source>
        <dbReference type="Proteomes" id="UP000001055"/>
    </source>
</evidence>
<dbReference type="RefSeq" id="XP_001805327.1">
    <property type="nucleotide sequence ID" value="XM_001805275.1"/>
</dbReference>
<dbReference type="GeneID" id="5982255"/>
<protein>
    <submittedName>
        <fullName evidence="1">Uncharacterized protein</fullName>
    </submittedName>
</protein>
<gene>
    <name evidence="1" type="ORF">SNOG_15164</name>
</gene>
<sequence>MRLTRDNIASKLVRVFYDFNVGPMETQSFSGGTLGDSTSSELITTTDYPADAQEHGSADAPAQ</sequence>
<proteinExistence type="predicted"/>
<accession>Q0TZ36</accession>